<organism evidence="5 6">
    <name type="scientific">Cordyceps javanica</name>
    <dbReference type="NCBI Taxonomy" id="43265"/>
    <lineage>
        <taxon>Eukaryota</taxon>
        <taxon>Fungi</taxon>
        <taxon>Dikarya</taxon>
        <taxon>Ascomycota</taxon>
        <taxon>Pezizomycotina</taxon>
        <taxon>Sordariomycetes</taxon>
        <taxon>Hypocreomycetidae</taxon>
        <taxon>Hypocreales</taxon>
        <taxon>Cordycipitaceae</taxon>
        <taxon>Cordyceps</taxon>
    </lineage>
</organism>
<reference evidence="5 6" key="1">
    <citation type="journal article" date="2019" name="Appl. Microbiol. Biotechnol.">
        <title>Genome sequence of Isaria javanica and comparative genome analysis insights into family S53 peptidase evolution in fungal entomopathogens.</title>
        <authorList>
            <person name="Lin R."/>
            <person name="Zhang X."/>
            <person name="Xin B."/>
            <person name="Zou M."/>
            <person name="Gao Y."/>
            <person name="Qin F."/>
            <person name="Hu Q."/>
            <person name="Xie B."/>
            <person name="Cheng X."/>
        </authorList>
    </citation>
    <scope>NUCLEOTIDE SEQUENCE [LARGE SCALE GENOMIC DNA]</scope>
    <source>
        <strain evidence="5 6">IJ1G</strain>
    </source>
</reference>
<keyword evidence="6" id="KW-1185">Reference proteome</keyword>
<dbReference type="PANTHER" id="PTHR10730:SF53">
    <property type="entry name" value="GLYCOSYLTRANSFERASE 25 FAMILY MEMBER"/>
    <property type="match status" value="1"/>
</dbReference>
<name>A0A545W8U8_9HYPO</name>
<evidence type="ECO:0000313" key="5">
    <source>
        <dbReference type="EMBL" id="TQV99903.1"/>
    </source>
</evidence>
<feature type="region of interest" description="Disordered" evidence="4">
    <location>
        <begin position="42"/>
        <end position="73"/>
    </location>
</feature>
<keyword evidence="3 5" id="KW-0808">Transferase</keyword>
<comment type="similarity">
    <text evidence="1">Belongs to the glycosyltransferase 25 family.</text>
</comment>
<evidence type="ECO:0000256" key="4">
    <source>
        <dbReference type="SAM" id="MobiDB-lite"/>
    </source>
</evidence>
<dbReference type="EMBL" id="SPUK01000002">
    <property type="protein sequence ID" value="TQV99903.1"/>
    <property type="molecule type" value="Genomic_DNA"/>
</dbReference>
<accession>A0A545W8U8</accession>
<keyword evidence="2" id="KW-0328">Glycosyltransferase</keyword>
<evidence type="ECO:0000256" key="2">
    <source>
        <dbReference type="ARBA" id="ARBA00022676"/>
    </source>
</evidence>
<dbReference type="InterPro" id="IPR050757">
    <property type="entry name" value="Collagen_mod_GT25"/>
</dbReference>
<protein>
    <submittedName>
        <fullName evidence="5">Glycosyltransferase family 25</fullName>
    </submittedName>
</protein>
<evidence type="ECO:0000313" key="6">
    <source>
        <dbReference type="Proteomes" id="UP000315783"/>
    </source>
</evidence>
<comment type="caution">
    <text evidence="5">The sequence shown here is derived from an EMBL/GenBank/DDBJ whole genome shotgun (WGS) entry which is preliminary data.</text>
</comment>
<dbReference type="PANTHER" id="PTHR10730">
    <property type="entry name" value="PROCOLLAGEN-LYSINE,2-OXOGLUTARATE 5-DIOXYGENASE/GLYCOSYLTRANSFERASE 25 FAMILY MEMBER"/>
    <property type="match status" value="1"/>
</dbReference>
<dbReference type="Proteomes" id="UP000315783">
    <property type="component" value="Unassembled WGS sequence"/>
</dbReference>
<evidence type="ECO:0000256" key="1">
    <source>
        <dbReference type="ARBA" id="ARBA00006721"/>
    </source>
</evidence>
<dbReference type="GO" id="GO:0016740">
    <property type="term" value="F:transferase activity"/>
    <property type="evidence" value="ECO:0007669"/>
    <property type="project" value="UniProtKB-KW"/>
</dbReference>
<proteinExistence type="inferred from homology"/>
<sequence>MEKSSSWRDVPSSLLGGGRSRYLRVAALVCLCLVLTYVYSSSSSSTGGGSGAFGGRHKVNTGPSSKTAVPRPSRAERRLMDAAGNATLGFGSIQFINLPLRFDRLDAATLQAWLSGVDITEVHGVGIAEINDVGMPPEHLTRVKKTEKGCWRAHANIWSQMLRDKTPAVLVLESDAAWDVEVRAVMHRLNQHFTYLLDALQSRTLPNPGFRARSDRGGGGGGGGPLALDPDDPWHSTHWDLLSLGQCFEDPKHKDEAVRYPDPHVAPGSDYWGDALGAERVVRRSGGIVCTTAYAVSQTGAAKLLLRSAVDLDNPIDLVMRRMILSGDLVAYSVMPTVFAQWEYMDGIGMYERGANSDIQGGNSDGALNLTGWDTVKRTGSVWQPKDGHPSIAFADMALQRAWKLILGDSPLEASQFNEADGN</sequence>
<gene>
    <name evidence="5" type="ORF">IF1G_02118</name>
</gene>
<dbReference type="OrthoDB" id="47375at2759"/>
<evidence type="ECO:0000256" key="3">
    <source>
        <dbReference type="ARBA" id="ARBA00022679"/>
    </source>
</evidence>
<dbReference type="AlphaFoldDB" id="A0A545W8U8"/>